<keyword evidence="3" id="KW-1185">Reference proteome</keyword>
<evidence type="ECO:0000313" key="2">
    <source>
        <dbReference type="EMBL" id="TWT91460.1"/>
    </source>
</evidence>
<comment type="caution">
    <text evidence="1">The sequence shown here is derived from an EMBL/GenBank/DDBJ whole genome shotgun (WGS) entry which is preliminary data.</text>
</comment>
<dbReference type="EMBL" id="SJPM01000015">
    <property type="protein sequence ID" value="TWT91460.1"/>
    <property type="molecule type" value="Genomic_DNA"/>
</dbReference>
<reference evidence="1 3" key="1">
    <citation type="submission" date="2019-02" db="EMBL/GenBank/DDBJ databases">
        <title>Deep-cultivation of Planctomycetes and their phenomic and genomic characterization uncovers novel biology.</title>
        <authorList>
            <person name="Wiegand S."/>
            <person name="Jogler M."/>
            <person name="Boedeker C."/>
            <person name="Pinto D."/>
            <person name="Vollmers J."/>
            <person name="Rivas-Marin E."/>
            <person name="Kohn T."/>
            <person name="Peeters S.H."/>
            <person name="Heuer A."/>
            <person name="Rast P."/>
            <person name="Oberbeckmann S."/>
            <person name="Bunk B."/>
            <person name="Jeske O."/>
            <person name="Meyerdierks A."/>
            <person name="Storesund J.E."/>
            <person name="Kallscheuer N."/>
            <person name="Luecker S."/>
            <person name="Lage O.M."/>
            <person name="Pohl T."/>
            <person name="Merkel B.J."/>
            <person name="Hornburger P."/>
            <person name="Mueller R.-W."/>
            <person name="Bruemmer F."/>
            <person name="Labrenz M."/>
            <person name="Spormann A.M."/>
            <person name="Op Den Camp H."/>
            <person name="Overmann J."/>
            <person name="Amann R."/>
            <person name="Jetten M.S.M."/>
            <person name="Mascher T."/>
            <person name="Medema M.H."/>
            <person name="Devos D.P."/>
            <person name="Kaster A.-K."/>
            <person name="Ovreas L."/>
            <person name="Rohde M."/>
            <person name="Galperin M.Y."/>
            <person name="Jogler C."/>
        </authorList>
    </citation>
    <scope>NUCLEOTIDE SEQUENCE [LARGE SCALE GENOMIC DNA]</scope>
    <source>
        <strain evidence="1 3">Pla100</strain>
    </source>
</reference>
<evidence type="ECO:0000313" key="3">
    <source>
        <dbReference type="Proteomes" id="UP000316213"/>
    </source>
</evidence>
<organism evidence="1 3">
    <name type="scientific">Neorhodopirellula pilleata</name>
    <dbReference type="NCBI Taxonomy" id="2714738"/>
    <lineage>
        <taxon>Bacteria</taxon>
        <taxon>Pseudomonadati</taxon>
        <taxon>Planctomycetota</taxon>
        <taxon>Planctomycetia</taxon>
        <taxon>Pirellulales</taxon>
        <taxon>Pirellulaceae</taxon>
        <taxon>Neorhodopirellula</taxon>
    </lineage>
</organism>
<gene>
    <name evidence="1" type="ORF">Pla100_52610</name>
    <name evidence="2" type="ORF">Pla100_53100</name>
</gene>
<dbReference type="AlphaFoldDB" id="A0A5C5ZWM4"/>
<dbReference type="RefSeq" id="WP_146581330.1">
    <property type="nucleotide sequence ID" value="NZ_SJPM01000015.1"/>
</dbReference>
<sequence>MTITLIVFASVLLGVIAIRRGIPQRIFGALFGTPGVPGQSAAAVAPSLVDPWETRIVADALEARRREKKLDAVFDELAEVINNRPKANVPASVAAEPPAKADSSSVV</sequence>
<protein>
    <submittedName>
        <fullName evidence="1">Uncharacterized protein</fullName>
    </submittedName>
</protein>
<dbReference type="EMBL" id="SJPM01000015">
    <property type="protein sequence ID" value="TWT91411.1"/>
    <property type="molecule type" value="Genomic_DNA"/>
</dbReference>
<proteinExistence type="predicted"/>
<accession>A0A5C5ZWM4</accession>
<dbReference type="Proteomes" id="UP000316213">
    <property type="component" value="Unassembled WGS sequence"/>
</dbReference>
<name>A0A5C5ZWM4_9BACT</name>
<evidence type="ECO:0000313" key="1">
    <source>
        <dbReference type="EMBL" id="TWT91411.1"/>
    </source>
</evidence>